<dbReference type="Gene3D" id="3.30.160.60">
    <property type="entry name" value="Classic Zinc Finger"/>
    <property type="match status" value="1"/>
</dbReference>
<comment type="caution">
    <text evidence="1">The sequence shown here is derived from an EMBL/GenBank/DDBJ whole genome shotgun (WGS) entry which is preliminary data.</text>
</comment>
<dbReference type="Proteomes" id="UP001162164">
    <property type="component" value="Unassembled WGS sequence"/>
</dbReference>
<evidence type="ECO:0000313" key="2">
    <source>
        <dbReference type="Proteomes" id="UP001162164"/>
    </source>
</evidence>
<reference evidence="1" key="1">
    <citation type="journal article" date="2023" name="Insect Mol. Biol.">
        <title>Genome sequencing provides insights into the evolution of gene families encoding plant cell wall-degrading enzymes in longhorned beetles.</title>
        <authorList>
            <person name="Shin N.R."/>
            <person name="Okamura Y."/>
            <person name="Kirsch R."/>
            <person name="Pauchet Y."/>
        </authorList>
    </citation>
    <scope>NUCLEOTIDE SEQUENCE</scope>
    <source>
        <strain evidence="1">MMC_N1</strain>
    </source>
</reference>
<accession>A0ABQ9JZF3</accession>
<gene>
    <name evidence="1" type="ORF">NQ317_009168</name>
</gene>
<sequence length="63" mass="7760">MYTCETCNYKTNTKYKTNLKSHLLVHRQSSEVEMYTCETCNHKTKYKWALKKNIFWFIEKIMK</sequence>
<proteinExistence type="predicted"/>
<name>A0ABQ9JZF3_9CUCU</name>
<dbReference type="EMBL" id="JAPWTJ010000065">
    <property type="protein sequence ID" value="KAJ8983731.1"/>
    <property type="molecule type" value="Genomic_DNA"/>
</dbReference>
<keyword evidence="2" id="KW-1185">Reference proteome</keyword>
<evidence type="ECO:0000313" key="1">
    <source>
        <dbReference type="EMBL" id="KAJ8983731.1"/>
    </source>
</evidence>
<protein>
    <recommendedName>
        <fullName evidence="3">C2H2-type domain-containing protein</fullName>
    </recommendedName>
</protein>
<organism evidence="1 2">
    <name type="scientific">Molorchus minor</name>
    <dbReference type="NCBI Taxonomy" id="1323400"/>
    <lineage>
        <taxon>Eukaryota</taxon>
        <taxon>Metazoa</taxon>
        <taxon>Ecdysozoa</taxon>
        <taxon>Arthropoda</taxon>
        <taxon>Hexapoda</taxon>
        <taxon>Insecta</taxon>
        <taxon>Pterygota</taxon>
        <taxon>Neoptera</taxon>
        <taxon>Endopterygota</taxon>
        <taxon>Coleoptera</taxon>
        <taxon>Polyphaga</taxon>
        <taxon>Cucujiformia</taxon>
        <taxon>Chrysomeloidea</taxon>
        <taxon>Cerambycidae</taxon>
        <taxon>Lamiinae</taxon>
        <taxon>Monochamini</taxon>
        <taxon>Molorchus</taxon>
    </lineage>
</organism>
<evidence type="ECO:0008006" key="3">
    <source>
        <dbReference type="Google" id="ProtNLM"/>
    </source>
</evidence>